<dbReference type="AlphaFoldDB" id="A0A4Q6XR36"/>
<dbReference type="OrthoDB" id="9816539at2"/>
<dbReference type="EMBL" id="SGIS01000081">
    <property type="protein sequence ID" value="RZF59149.1"/>
    <property type="molecule type" value="Genomic_DNA"/>
</dbReference>
<organism evidence="1 2">
    <name type="scientific">Sphingomonas populi</name>
    <dbReference type="NCBI Taxonomy" id="2484750"/>
    <lineage>
        <taxon>Bacteria</taxon>
        <taxon>Pseudomonadati</taxon>
        <taxon>Pseudomonadota</taxon>
        <taxon>Alphaproteobacteria</taxon>
        <taxon>Sphingomonadales</taxon>
        <taxon>Sphingomonadaceae</taxon>
        <taxon>Sphingomonas</taxon>
    </lineage>
</organism>
<proteinExistence type="predicted"/>
<gene>
    <name evidence="1" type="ORF">EWE75_23270</name>
</gene>
<accession>A0A4Q6XR36</accession>
<sequence length="75" mass="8094">MDVGHLLLLLQRNIAPVWHHTMPGEGYIHPISSIGRLHRAMWVAQGEADIRTVAATARPTPGTNTFATIAATRGA</sequence>
<keyword evidence="2" id="KW-1185">Reference proteome</keyword>
<name>A0A4Q6XR36_9SPHN</name>
<dbReference type="Proteomes" id="UP000292085">
    <property type="component" value="Unassembled WGS sequence"/>
</dbReference>
<evidence type="ECO:0000313" key="2">
    <source>
        <dbReference type="Proteomes" id="UP000292085"/>
    </source>
</evidence>
<reference evidence="1 2" key="1">
    <citation type="submission" date="2019-02" db="EMBL/GenBank/DDBJ databases">
        <authorList>
            <person name="Li Y."/>
        </authorList>
    </citation>
    <scope>NUCLEOTIDE SEQUENCE [LARGE SCALE GENOMIC DNA]</scope>
    <source>
        <strain evidence="1 2">3-7</strain>
    </source>
</reference>
<comment type="caution">
    <text evidence="1">The sequence shown here is derived from an EMBL/GenBank/DDBJ whole genome shotgun (WGS) entry which is preliminary data.</text>
</comment>
<protein>
    <submittedName>
        <fullName evidence="1">Uncharacterized protein</fullName>
    </submittedName>
</protein>
<evidence type="ECO:0000313" key="1">
    <source>
        <dbReference type="EMBL" id="RZF59149.1"/>
    </source>
</evidence>